<evidence type="ECO:0000313" key="11">
    <source>
        <dbReference type="Proteomes" id="UP000320623"/>
    </source>
</evidence>
<accession>A0A0S4MVN6</accession>
<evidence type="ECO:0000256" key="8">
    <source>
        <dbReference type="ARBA" id="ARBA00034078"/>
    </source>
</evidence>
<keyword evidence="4" id="KW-0479">Metal-binding</keyword>
<dbReference type="Proteomes" id="UP000320623">
    <property type="component" value="Unassembled WGS sequence"/>
</dbReference>
<organism evidence="10 11">
    <name type="scientific">Candidatus Thermokryptus mobilis</name>
    <dbReference type="NCBI Taxonomy" id="1643428"/>
    <lineage>
        <taxon>Bacteria</taxon>
        <taxon>Pseudomonadati</taxon>
        <taxon>Candidatus Kryptoniota</taxon>
        <taxon>Candidatus Thermokryptus</taxon>
    </lineage>
</organism>
<protein>
    <submittedName>
        <fullName evidence="10">Ferredoxin</fullName>
    </submittedName>
</protein>
<name>A0A0S4MVN6_9BACT</name>
<dbReference type="AlphaFoldDB" id="A0A0S4MVN6"/>
<evidence type="ECO:0000256" key="2">
    <source>
        <dbReference type="ARBA" id="ARBA00022448"/>
    </source>
</evidence>
<dbReference type="InterPro" id="IPR036010">
    <property type="entry name" value="2Fe-2S_ferredoxin-like_sf"/>
</dbReference>
<gene>
    <name evidence="10" type="ORF">JGI1_00638</name>
</gene>
<evidence type="ECO:0000256" key="4">
    <source>
        <dbReference type="ARBA" id="ARBA00022723"/>
    </source>
</evidence>
<dbReference type="Pfam" id="PF00111">
    <property type="entry name" value="Fer2"/>
    <property type="match status" value="1"/>
</dbReference>
<dbReference type="Gene3D" id="3.10.20.30">
    <property type="match status" value="1"/>
</dbReference>
<keyword evidence="7" id="KW-0411">Iron-sulfur</keyword>
<dbReference type="InterPro" id="IPR006058">
    <property type="entry name" value="2Fe2S_fd_BS"/>
</dbReference>
<dbReference type="SUPFAM" id="SSF54292">
    <property type="entry name" value="2Fe-2S ferredoxin-like"/>
    <property type="match status" value="1"/>
</dbReference>
<evidence type="ECO:0000256" key="7">
    <source>
        <dbReference type="ARBA" id="ARBA00023014"/>
    </source>
</evidence>
<keyword evidence="2" id="KW-0813">Transport</keyword>
<dbReference type="PROSITE" id="PS00197">
    <property type="entry name" value="2FE2S_FER_1"/>
    <property type="match status" value="1"/>
</dbReference>
<keyword evidence="6" id="KW-0408">Iron</keyword>
<evidence type="ECO:0000256" key="3">
    <source>
        <dbReference type="ARBA" id="ARBA00022714"/>
    </source>
</evidence>
<keyword evidence="11" id="KW-1185">Reference proteome</keyword>
<dbReference type="EMBL" id="FAOO01000003">
    <property type="protein sequence ID" value="CUU02964.1"/>
    <property type="molecule type" value="Genomic_DNA"/>
</dbReference>
<dbReference type="GO" id="GO:0051537">
    <property type="term" value="F:2 iron, 2 sulfur cluster binding"/>
    <property type="evidence" value="ECO:0007669"/>
    <property type="project" value="UniProtKB-KW"/>
</dbReference>
<dbReference type="PROSITE" id="PS51085">
    <property type="entry name" value="2FE2S_FER_2"/>
    <property type="match status" value="1"/>
</dbReference>
<evidence type="ECO:0000259" key="9">
    <source>
        <dbReference type="PROSITE" id="PS51085"/>
    </source>
</evidence>
<evidence type="ECO:0000256" key="6">
    <source>
        <dbReference type="ARBA" id="ARBA00023004"/>
    </source>
</evidence>
<comment type="cofactor">
    <cofactor evidence="8">
        <name>[2Fe-2S] cluster</name>
        <dbReference type="ChEBI" id="CHEBI:190135"/>
    </cofactor>
</comment>
<keyword evidence="3" id="KW-0001">2Fe-2S</keyword>
<dbReference type="OrthoDB" id="9810588at2"/>
<keyword evidence="5" id="KW-0249">Electron transport</keyword>
<reference evidence="11" key="1">
    <citation type="submission" date="2015-11" db="EMBL/GenBank/DDBJ databases">
        <authorList>
            <person name="Varghese N."/>
        </authorList>
    </citation>
    <scope>NUCLEOTIDE SEQUENCE [LARGE SCALE GENOMIC DNA]</scope>
</reference>
<dbReference type="GO" id="GO:0046872">
    <property type="term" value="F:metal ion binding"/>
    <property type="evidence" value="ECO:0007669"/>
    <property type="project" value="UniProtKB-KW"/>
</dbReference>
<feature type="domain" description="2Fe-2S ferredoxin-type" evidence="9">
    <location>
        <begin position="6"/>
        <end position="95"/>
    </location>
</feature>
<dbReference type="InterPro" id="IPR001041">
    <property type="entry name" value="2Fe-2S_ferredoxin-type"/>
</dbReference>
<dbReference type="CDD" id="cd00207">
    <property type="entry name" value="fer2"/>
    <property type="match status" value="1"/>
</dbReference>
<dbReference type="PANTHER" id="PTHR43112:SF3">
    <property type="entry name" value="FERREDOXIN-2, CHLOROPLASTIC"/>
    <property type="match status" value="1"/>
</dbReference>
<dbReference type="PANTHER" id="PTHR43112">
    <property type="entry name" value="FERREDOXIN"/>
    <property type="match status" value="1"/>
</dbReference>
<evidence type="ECO:0000256" key="1">
    <source>
        <dbReference type="ARBA" id="ARBA00007874"/>
    </source>
</evidence>
<dbReference type="InterPro" id="IPR012675">
    <property type="entry name" value="Beta-grasp_dom_sf"/>
</dbReference>
<comment type="similarity">
    <text evidence="1">Belongs to the 2Fe2S plant-type ferredoxin family.</text>
</comment>
<dbReference type="STRING" id="1643428.GCA_001442855_00621"/>
<evidence type="ECO:0000256" key="5">
    <source>
        <dbReference type="ARBA" id="ARBA00022982"/>
    </source>
</evidence>
<evidence type="ECO:0000313" key="10">
    <source>
        <dbReference type="EMBL" id="CUU02964.1"/>
    </source>
</evidence>
<dbReference type="RefSeq" id="WP_140944423.1">
    <property type="nucleotide sequence ID" value="NZ_FAOO01000003.1"/>
</dbReference>
<sequence length="117" mass="12984">MLNGVFKIRLVPNDITFTCRAGETILSAALRNNVKLPHGCTRGGCGICKIRVNGKVDFGLVSKNKLSDEEKENGFCLSCRAVPLEDIEISLIDGSPLEEEFDYRRYFNLIFGAKTVL</sequence>
<proteinExistence type="inferred from homology"/>